<proteinExistence type="predicted"/>
<protein>
    <submittedName>
        <fullName evidence="1">Uncharacterized protein</fullName>
    </submittedName>
</protein>
<reference evidence="1" key="1">
    <citation type="submission" date="2010-10" db="EMBL/GenBank/DDBJ databases">
        <title>Complete sequence of chromosome of Geobacillus sp. Y4.1MC1.</title>
        <authorList>
            <consortium name="US DOE Joint Genome Institute"/>
            <person name="Lucas S."/>
            <person name="Copeland A."/>
            <person name="Lapidus A."/>
            <person name="Cheng J.-F."/>
            <person name="Bruce D."/>
            <person name="Goodwin L."/>
            <person name="Pitluck S."/>
            <person name="Chertkov O."/>
            <person name="Zhang X."/>
            <person name="Detter J.C."/>
            <person name="Han C."/>
            <person name="Tapia R."/>
            <person name="Land M."/>
            <person name="Hauser L."/>
            <person name="Jeffries C."/>
            <person name="Kyrpides N."/>
            <person name="Ivanova N."/>
            <person name="Ovchinnikova G."/>
            <person name="Brumm P."/>
            <person name="Mead D."/>
            <person name="Woyke T."/>
        </authorList>
    </citation>
    <scope>NUCLEOTIDE SEQUENCE [LARGE SCALE GENOMIC DNA]</scope>
    <source>
        <strain evidence="1">Y4.1MC1</strain>
    </source>
</reference>
<gene>
    <name evidence="1" type="ORF">GY4MC1_0439</name>
</gene>
<name>A0A7U3YCE6_GEOS0</name>
<dbReference type="KEGG" id="gmc:GY4MC1_0439"/>
<dbReference type="EMBL" id="CP002293">
    <property type="protein sequence ID" value="ADP73279.1"/>
    <property type="molecule type" value="Genomic_DNA"/>
</dbReference>
<sequence length="113" mass="12858">MEDYIIINLENDDEDEFDLEGKNVAQIKVFNTKGEDITSNCRVIFELSEEALIGLGTELIRLSKRFKDGKHIHLVPSDKQFISQSMGIFLTSKSCEMIIGCTEFGKIEDHLDD</sequence>
<accession>A0A7U3YCE6</accession>
<organism evidence="1">
    <name type="scientific">Geobacillus sp. (strain Y4.1MC1)</name>
    <dbReference type="NCBI Taxonomy" id="581103"/>
    <lineage>
        <taxon>Bacteria</taxon>
        <taxon>Bacillati</taxon>
        <taxon>Bacillota</taxon>
        <taxon>Bacilli</taxon>
        <taxon>Bacillales</taxon>
        <taxon>Anoxybacillaceae</taxon>
        <taxon>Geobacillus</taxon>
    </lineage>
</organism>
<evidence type="ECO:0000313" key="1">
    <source>
        <dbReference type="EMBL" id="ADP73279.1"/>
    </source>
</evidence>
<dbReference type="AlphaFoldDB" id="A0A7U3YCE6"/>